<feature type="region of interest" description="Disordered" evidence="1">
    <location>
        <begin position="326"/>
        <end position="347"/>
    </location>
</feature>
<dbReference type="InterPro" id="IPR011990">
    <property type="entry name" value="TPR-like_helical_dom_sf"/>
</dbReference>
<evidence type="ECO:0000313" key="3">
    <source>
        <dbReference type="Proteomes" id="UP000274922"/>
    </source>
</evidence>
<reference evidence="3" key="1">
    <citation type="journal article" date="2018" name="Nat. Microbiol.">
        <title>Leveraging single-cell genomics to expand the fungal tree of life.</title>
        <authorList>
            <person name="Ahrendt S.R."/>
            <person name="Quandt C.A."/>
            <person name="Ciobanu D."/>
            <person name="Clum A."/>
            <person name="Salamov A."/>
            <person name="Andreopoulos B."/>
            <person name="Cheng J.F."/>
            <person name="Woyke T."/>
            <person name="Pelin A."/>
            <person name="Henrissat B."/>
            <person name="Reynolds N.K."/>
            <person name="Benny G.L."/>
            <person name="Smith M.E."/>
            <person name="James T.Y."/>
            <person name="Grigoriev I.V."/>
        </authorList>
    </citation>
    <scope>NUCLEOTIDE SEQUENCE [LARGE SCALE GENOMIC DNA]</scope>
    <source>
        <strain evidence="3">ATCC 52028</strain>
    </source>
</reference>
<organism evidence="2 3">
    <name type="scientific">Caulochytrium protostelioides</name>
    <dbReference type="NCBI Taxonomy" id="1555241"/>
    <lineage>
        <taxon>Eukaryota</taxon>
        <taxon>Fungi</taxon>
        <taxon>Fungi incertae sedis</taxon>
        <taxon>Chytridiomycota</taxon>
        <taxon>Chytridiomycota incertae sedis</taxon>
        <taxon>Chytridiomycetes</taxon>
        <taxon>Caulochytriales</taxon>
        <taxon>Caulochytriaceae</taxon>
        <taxon>Caulochytrium</taxon>
    </lineage>
</organism>
<dbReference type="EMBL" id="ML014225">
    <property type="protein sequence ID" value="RKP00277.1"/>
    <property type="molecule type" value="Genomic_DNA"/>
</dbReference>
<evidence type="ECO:0000256" key="1">
    <source>
        <dbReference type="SAM" id="MobiDB-lite"/>
    </source>
</evidence>
<accession>A0A4P9X573</accession>
<name>A0A4P9X573_9FUNG</name>
<keyword evidence="3" id="KW-1185">Reference proteome</keyword>
<sequence length="347" mass="36393">MPDELHGLFQFVGDGDGDGSDAGSDAGSDLFAPAPKARHTIEWDWTAPLTSRGGVLPPVLADPDAVLQTKRGATQLVHAANALFMDGKDAQALDLCTRVLQHPAAGATLHREVGDMAARCCLRLGEPARALALFEASPAPHGSDAGFPFLHAQLLAANHRFVDAVHTALRYLALRGQDPVGMRHVAEIVDAWLAHGSTASADAADAADVDAPATTSARIMPRPDLLARFALRVLERAQHVSALSRLSIGHPSVLAARRGAHMDRACVACAQRLARRAGLPDPAAPDAARVALFTDAELAVLFDRRHLGLPDAAQQAAVVHQLQLRPGAHDDGDGDEGDGSAARQLSG</sequence>
<dbReference type="OrthoDB" id="2124108at2759"/>
<dbReference type="AlphaFoldDB" id="A0A4P9X573"/>
<evidence type="ECO:0000313" key="2">
    <source>
        <dbReference type="EMBL" id="RKP00277.1"/>
    </source>
</evidence>
<proteinExistence type="predicted"/>
<dbReference type="Proteomes" id="UP000274922">
    <property type="component" value="Unassembled WGS sequence"/>
</dbReference>
<protein>
    <submittedName>
        <fullName evidence="2">Uncharacterized protein</fullName>
    </submittedName>
</protein>
<gene>
    <name evidence="2" type="ORF">CXG81DRAFT_27001</name>
</gene>
<dbReference type="SUPFAM" id="SSF48452">
    <property type="entry name" value="TPR-like"/>
    <property type="match status" value="1"/>
</dbReference>
<dbReference type="Gene3D" id="1.25.40.10">
    <property type="entry name" value="Tetratricopeptide repeat domain"/>
    <property type="match status" value="1"/>
</dbReference>